<dbReference type="SUPFAM" id="SSF52266">
    <property type="entry name" value="SGNH hydrolase"/>
    <property type="match status" value="1"/>
</dbReference>
<gene>
    <name evidence="5" type="ORF">GCM10009098_27970</name>
</gene>
<evidence type="ECO:0000313" key="6">
    <source>
        <dbReference type="Proteomes" id="UP001501169"/>
    </source>
</evidence>
<feature type="chain" id="PRO_5046609103" description="SGNH hydrolase-type esterase domain-containing protein" evidence="3">
    <location>
        <begin position="21"/>
        <end position="252"/>
    </location>
</feature>
<dbReference type="CDD" id="cd01821">
    <property type="entry name" value="Rhamnogalacturan_acetylesterase_like"/>
    <property type="match status" value="1"/>
</dbReference>
<sequence>MRLLLSLFLTGLSLILPAQAQQPSTVTLHLVGDSTMSDKPNLAYPERGWGQLLPEFLLPQLKVVNHAANGRSTRRFLNEGRWQLLLSELAKGDYVLIQFGHNDSKQSDPERFADADTDYQRFLKQFITEVQAKGATPMLASSICRRNFAQDGTLKRDLADYANAAAKVATETQVSFFDLQRLSCDFWQQLGLADSQPYFIQVPAGLYQKFPDGKTDNTHLTLQGASRIAQFFVQELKRQQHPLANYVYRELL</sequence>
<dbReference type="PANTHER" id="PTHR43695">
    <property type="entry name" value="PUTATIVE (AFU_ORTHOLOGUE AFUA_2G17250)-RELATED"/>
    <property type="match status" value="1"/>
</dbReference>
<dbReference type="RefSeq" id="WP_226767528.1">
    <property type="nucleotide sequence ID" value="NZ_BAAAEO010000004.1"/>
</dbReference>
<keyword evidence="3" id="KW-0732">Signal</keyword>
<proteinExistence type="inferred from homology"/>
<dbReference type="InterPro" id="IPR037459">
    <property type="entry name" value="RhgT-like"/>
</dbReference>
<feature type="signal peptide" evidence="3">
    <location>
        <begin position="1"/>
        <end position="20"/>
    </location>
</feature>
<dbReference type="EMBL" id="BAAAEO010000004">
    <property type="protein sequence ID" value="GAA0558415.1"/>
    <property type="molecule type" value="Genomic_DNA"/>
</dbReference>
<comment type="caution">
    <text evidence="5">The sequence shown here is derived from an EMBL/GenBank/DDBJ whole genome shotgun (WGS) entry which is preliminary data.</text>
</comment>
<evidence type="ECO:0000259" key="4">
    <source>
        <dbReference type="Pfam" id="PF13472"/>
    </source>
</evidence>
<dbReference type="InterPro" id="IPR013830">
    <property type="entry name" value="SGNH_hydro"/>
</dbReference>
<name>A0ABN1E3K8_9GAMM</name>
<dbReference type="Proteomes" id="UP001501169">
    <property type="component" value="Unassembled WGS sequence"/>
</dbReference>
<comment type="similarity">
    <text evidence="1">Belongs to the 'GDSL' lipolytic enzyme family.</text>
</comment>
<organism evidence="5 6">
    <name type="scientific">Rheinheimera aquimaris</name>
    <dbReference type="NCBI Taxonomy" id="412437"/>
    <lineage>
        <taxon>Bacteria</taxon>
        <taxon>Pseudomonadati</taxon>
        <taxon>Pseudomonadota</taxon>
        <taxon>Gammaproteobacteria</taxon>
        <taxon>Chromatiales</taxon>
        <taxon>Chromatiaceae</taxon>
        <taxon>Rheinheimera</taxon>
    </lineage>
</organism>
<evidence type="ECO:0000256" key="3">
    <source>
        <dbReference type="SAM" id="SignalP"/>
    </source>
</evidence>
<dbReference type="Pfam" id="PF13472">
    <property type="entry name" value="Lipase_GDSL_2"/>
    <property type="match status" value="1"/>
</dbReference>
<dbReference type="PANTHER" id="PTHR43695:SF1">
    <property type="entry name" value="RHAMNOGALACTURONAN ACETYLESTERASE"/>
    <property type="match status" value="1"/>
</dbReference>
<reference evidence="5 6" key="1">
    <citation type="journal article" date="2019" name="Int. J. Syst. Evol. Microbiol.">
        <title>The Global Catalogue of Microorganisms (GCM) 10K type strain sequencing project: providing services to taxonomists for standard genome sequencing and annotation.</title>
        <authorList>
            <consortium name="The Broad Institute Genomics Platform"/>
            <consortium name="The Broad Institute Genome Sequencing Center for Infectious Disease"/>
            <person name="Wu L."/>
            <person name="Ma J."/>
        </authorList>
    </citation>
    <scope>NUCLEOTIDE SEQUENCE [LARGE SCALE GENOMIC DNA]</scope>
    <source>
        <strain evidence="5 6">JCM 14331</strain>
    </source>
</reference>
<keyword evidence="6" id="KW-1185">Reference proteome</keyword>
<protein>
    <recommendedName>
        <fullName evidence="4">SGNH hydrolase-type esterase domain-containing protein</fullName>
    </recommendedName>
</protein>
<dbReference type="Gene3D" id="3.40.50.1110">
    <property type="entry name" value="SGNH hydrolase"/>
    <property type="match status" value="1"/>
</dbReference>
<keyword evidence="2" id="KW-0378">Hydrolase</keyword>
<dbReference type="InterPro" id="IPR036514">
    <property type="entry name" value="SGNH_hydro_sf"/>
</dbReference>
<evidence type="ECO:0000256" key="1">
    <source>
        <dbReference type="ARBA" id="ARBA00008668"/>
    </source>
</evidence>
<evidence type="ECO:0000256" key="2">
    <source>
        <dbReference type="ARBA" id="ARBA00022801"/>
    </source>
</evidence>
<accession>A0ABN1E3K8</accession>
<evidence type="ECO:0000313" key="5">
    <source>
        <dbReference type="EMBL" id="GAA0558415.1"/>
    </source>
</evidence>
<feature type="domain" description="SGNH hydrolase-type esterase" evidence="4">
    <location>
        <begin position="31"/>
        <end position="191"/>
    </location>
</feature>